<name>A0A564YEP0_HYMDI</name>
<gene>
    <name evidence="4" type="ORF">WMSIL1_LOCUS5693</name>
</gene>
<dbReference type="InterPro" id="IPR002139">
    <property type="entry name" value="Ribo/fructo_kinase"/>
</dbReference>
<protein>
    <recommendedName>
        <fullName evidence="3">Carbohydrate kinase PfkB domain-containing protein</fullName>
    </recommendedName>
</protein>
<keyword evidence="5" id="KW-1185">Reference proteome</keyword>
<dbReference type="PRINTS" id="PR00990">
    <property type="entry name" value="RIBOKINASE"/>
</dbReference>
<keyword evidence="2" id="KW-0418">Kinase</keyword>
<evidence type="ECO:0000256" key="1">
    <source>
        <dbReference type="ARBA" id="ARBA00022679"/>
    </source>
</evidence>
<evidence type="ECO:0000313" key="5">
    <source>
        <dbReference type="Proteomes" id="UP000321570"/>
    </source>
</evidence>
<dbReference type="Gene3D" id="3.40.1190.20">
    <property type="match status" value="1"/>
</dbReference>
<dbReference type="Proteomes" id="UP000321570">
    <property type="component" value="Unassembled WGS sequence"/>
</dbReference>
<reference evidence="4 5" key="1">
    <citation type="submission" date="2019-07" db="EMBL/GenBank/DDBJ databases">
        <authorList>
            <person name="Jastrzebski P J."/>
            <person name="Paukszto L."/>
            <person name="Jastrzebski P J."/>
        </authorList>
    </citation>
    <scope>NUCLEOTIDE SEQUENCE [LARGE SCALE GENOMIC DNA]</scope>
    <source>
        <strain evidence="4 5">WMS-il1</strain>
    </source>
</reference>
<dbReference type="GO" id="GO:0005829">
    <property type="term" value="C:cytosol"/>
    <property type="evidence" value="ECO:0007669"/>
    <property type="project" value="TreeGrafter"/>
</dbReference>
<proteinExistence type="predicted"/>
<evidence type="ECO:0000259" key="3">
    <source>
        <dbReference type="Pfam" id="PF00294"/>
    </source>
</evidence>
<feature type="domain" description="Carbohydrate kinase PfkB" evidence="3">
    <location>
        <begin position="2"/>
        <end position="241"/>
    </location>
</feature>
<sequence>MIMVNSRTGENQIVAVLGANDEVAISDVDHAVQSGKFSQRLFSCQFESNAKTSLYALEKAHSEGIPTLLDPAPGPTPDSPFYHLLPRFLAAATVASPNEVEASALTGESIPVFEMNATSDTILEGTRGALMALRKSGVKYPIITLAVNGAAAVLPASEIHRHLPSDIYVSKKKVPQDTVLIHIKAPSVKEAIDSTGAGDCFTGSLAFFMSKYPQLSMVEKIRRAVWIATQSVRRCGTQSSYSNRDELPKSIFYEIEDFQWPEGD</sequence>
<dbReference type="AlphaFoldDB" id="A0A564YEP0"/>
<accession>A0A564YEP0</accession>
<dbReference type="InterPro" id="IPR029056">
    <property type="entry name" value="Ribokinase-like"/>
</dbReference>
<keyword evidence="1" id="KW-0808">Transferase</keyword>
<dbReference type="PANTHER" id="PTHR10584">
    <property type="entry name" value="SUGAR KINASE"/>
    <property type="match status" value="1"/>
</dbReference>
<evidence type="ECO:0000256" key="2">
    <source>
        <dbReference type="ARBA" id="ARBA00022777"/>
    </source>
</evidence>
<dbReference type="EMBL" id="CABIJS010000188">
    <property type="protein sequence ID" value="VUZ45752.1"/>
    <property type="molecule type" value="Genomic_DNA"/>
</dbReference>
<dbReference type="GO" id="GO:0016301">
    <property type="term" value="F:kinase activity"/>
    <property type="evidence" value="ECO:0007669"/>
    <property type="project" value="UniProtKB-KW"/>
</dbReference>
<organism evidence="4 5">
    <name type="scientific">Hymenolepis diminuta</name>
    <name type="common">Rat tapeworm</name>
    <dbReference type="NCBI Taxonomy" id="6216"/>
    <lineage>
        <taxon>Eukaryota</taxon>
        <taxon>Metazoa</taxon>
        <taxon>Spiralia</taxon>
        <taxon>Lophotrochozoa</taxon>
        <taxon>Platyhelminthes</taxon>
        <taxon>Cestoda</taxon>
        <taxon>Eucestoda</taxon>
        <taxon>Cyclophyllidea</taxon>
        <taxon>Hymenolepididae</taxon>
        <taxon>Hymenolepis</taxon>
    </lineage>
</organism>
<dbReference type="SUPFAM" id="SSF53613">
    <property type="entry name" value="Ribokinase-like"/>
    <property type="match status" value="1"/>
</dbReference>
<dbReference type="GO" id="GO:0006796">
    <property type="term" value="P:phosphate-containing compound metabolic process"/>
    <property type="evidence" value="ECO:0007669"/>
    <property type="project" value="UniProtKB-ARBA"/>
</dbReference>
<evidence type="ECO:0000313" key="4">
    <source>
        <dbReference type="EMBL" id="VUZ45752.1"/>
    </source>
</evidence>
<dbReference type="PANTHER" id="PTHR10584:SF166">
    <property type="entry name" value="RIBOKINASE"/>
    <property type="match status" value="1"/>
</dbReference>
<dbReference type="Pfam" id="PF00294">
    <property type="entry name" value="PfkB"/>
    <property type="match status" value="1"/>
</dbReference>
<dbReference type="InterPro" id="IPR011611">
    <property type="entry name" value="PfkB_dom"/>
</dbReference>